<dbReference type="InterPro" id="IPR016181">
    <property type="entry name" value="Acyl_CoA_acyltransferase"/>
</dbReference>
<evidence type="ECO:0000313" key="5">
    <source>
        <dbReference type="Proteomes" id="UP001060336"/>
    </source>
</evidence>
<dbReference type="Pfam" id="PF00583">
    <property type="entry name" value="Acetyltransf_1"/>
    <property type="match status" value="1"/>
</dbReference>
<reference evidence="4" key="1">
    <citation type="submission" date="2022-08" db="EMBL/GenBank/DDBJ databases">
        <title>Nisaea acidiphila sp. nov., isolated from a marine algal debris and emended description of the genus Nisaea Urios et al. 2008.</title>
        <authorList>
            <person name="Kwon K."/>
        </authorList>
    </citation>
    <scope>NUCLEOTIDE SEQUENCE</scope>
    <source>
        <strain evidence="4">MEBiC11861</strain>
    </source>
</reference>
<dbReference type="PROSITE" id="PS51186">
    <property type="entry name" value="GNAT"/>
    <property type="match status" value="1"/>
</dbReference>
<feature type="domain" description="N-acetyltransferase" evidence="3">
    <location>
        <begin position="5"/>
        <end position="156"/>
    </location>
</feature>
<accession>A0A9J7AVB9</accession>
<dbReference type="Gene3D" id="3.40.630.30">
    <property type="match status" value="1"/>
</dbReference>
<keyword evidence="2" id="KW-0012">Acyltransferase</keyword>
<dbReference type="Proteomes" id="UP001060336">
    <property type="component" value="Chromosome"/>
</dbReference>
<dbReference type="KEGG" id="naci:NUH88_01675"/>
<dbReference type="SUPFAM" id="SSF55729">
    <property type="entry name" value="Acyl-CoA N-acyltransferases (Nat)"/>
    <property type="match status" value="1"/>
</dbReference>
<evidence type="ECO:0000259" key="3">
    <source>
        <dbReference type="PROSITE" id="PS51186"/>
    </source>
</evidence>
<dbReference type="RefSeq" id="WP_257769577.1">
    <property type="nucleotide sequence ID" value="NZ_CP102480.1"/>
</dbReference>
<dbReference type="EMBL" id="CP102480">
    <property type="protein sequence ID" value="UUX50409.1"/>
    <property type="molecule type" value="Genomic_DNA"/>
</dbReference>
<sequence>MDAQYPIRAATPADEPAIAELTRQAYASWVAEMGFAPMPVNADHGRFIRADLAWVATDGDGSLAAVIEMEPDGDDWTVFSVAVSPSLQGKGLGPAMLDFAERVGAERGHPDIKLYTNQRMARNIDLYRHLGYAVTGKRPSPRRPGDVIVDMAKPIGVERLKT</sequence>
<dbReference type="InterPro" id="IPR000182">
    <property type="entry name" value="GNAT_dom"/>
</dbReference>
<evidence type="ECO:0000256" key="2">
    <source>
        <dbReference type="ARBA" id="ARBA00023315"/>
    </source>
</evidence>
<dbReference type="AlphaFoldDB" id="A0A9J7AVB9"/>
<name>A0A9J7AVB9_9PROT</name>
<dbReference type="CDD" id="cd04301">
    <property type="entry name" value="NAT_SF"/>
    <property type="match status" value="1"/>
</dbReference>
<organism evidence="4 5">
    <name type="scientific">Nisaea acidiphila</name>
    <dbReference type="NCBI Taxonomy" id="1862145"/>
    <lineage>
        <taxon>Bacteria</taxon>
        <taxon>Pseudomonadati</taxon>
        <taxon>Pseudomonadota</taxon>
        <taxon>Alphaproteobacteria</taxon>
        <taxon>Rhodospirillales</taxon>
        <taxon>Thalassobaculaceae</taxon>
        <taxon>Nisaea</taxon>
    </lineage>
</organism>
<evidence type="ECO:0000256" key="1">
    <source>
        <dbReference type="ARBA" id="ARBA00022679"/>
    </source>
</evidence>
<protein>
    <submittedName>
        <fullName evidence="4">GNAT family N-acetyltransferase</fullName>
    </submittedName>
</protein>
<proteinExistence type="predicted"/>
<evidence type="ECO:0000313" key="4">
    <source>
        <dbReference type="EMBL" id="UUX50409.1"/>
    </source>
</evidence>
<dbReference type="PANTHER" id="PTHR43877">
    <property type="entry name" value="AMINOALKYLPHOSPHONATE N-ACETYLTRANSFERASE-RELATED-RELATED"/>
    <property type="match status" value="1"/>
</dbReference>
<keyword evidence="1" id="KW-0808">Transferase</keyword>
<dbReference type="GO" id="GO:0016747">
    <property type="term" value="F:acyltransferase activity, transferring groups other than amino-acyl groups"/>
    <property type="evidence" value="ECO:0007669"/>
    <property type="project" value="InterPro"/>
</dbReference>
<dbReference type="InterPro" id="IPR050832">
    <property type="entry name" value="Bact_Acetyltransf"/>
</dbReference>
<gene>
    <name evidence="4" type="ORF">NUH88_01675</name>
</gene>
<keyword evidence="5" id="KW-1185">Reference proteome</keyword>